<dbReference type="Gene3D" id="1.20.1580.10">
    <property type="entry name" value="ABC transporter ATPase like domain"/>
    <property type="match status" value="1"/>
</dbReference>
<evidence type="ECO:0000313" key="14">
    <source>
        <dbReference type="EMBL" id="QHO68668.1"/>
    </source>
</evidence>
<evidence type="ECO:0000256" key="7">
    <source>
        <dbReference type="ARBA" id="ARBA00022840"/>
    </source>
</evidence>
<comment type="subcellular location">
    <subcellularLocation>
        <location evidence="1">Cytoplasm</location>
    </subcellularLocation>
</comment>
<keyword evidence="5" id="KW-0227">DNA damage</keyword>
<keyword evidence="3" id="KW-0677">Repeat</keyword>
<dbReference type="AlphaFoldDB" id="A0A7L5AEA9"/>
<gene>
    <name evidence="14" type="ORF">BHD05_02465</name>
</gene>
<dbReference type="KEGG" id="mant:BHD05_02465"/>
<evidence type="ECO:0000256" key="4">
    <source>
        <dbReference type="ARBA" id="ARBA00022741"/>
    </source>
</evidence>
<evidence type="ECO:0000256" key="2">
    <source>
        <dbReference type="ARBA" id="ARBA00022490"/>
    </source>
</evidence>
<dbReference type="GO" id="GO:0004518">
    <property type="term" value="F:nuclease activity"/>
    <property type="evidence" value="ECO:0007669"/>
    <property type="project" value="UniProtKB-KW"/>
</dbReference>
<evidence type="ECO:0000256" key="9">
    <source>
        <dbReference type="ARBA" id="ARBA00023125"/>
    </source>
</evidence>
<reference evidence="14 15" key="1">
    <citation type="submission" date="2016-09" db="EMBL/GenBank/DDBJ databases">
        <title>Complete genome sequence of microbes from the polar regions.</title>
        <authorList>
            <person name="Liao L."/>
            <person name="Chen B."/>
        </authorList>
    </citation>
    <scope>NUCLEOTIDE SEQUENCE [LARGE SCALE GENOMIC DNA]</scope>
    <source>
        <strain evidence="14 15">ZS314</strain>
    </source>
</reference>
<evidence type="ECO:0000256" key="13">
    <source>
        <dbReference type="ARBA" id="ARBA00042156"/>
    </source>
</evidence>
<keyword evidence="15" id="KW-1185">Reference proteome</keyword>
<accession>A0A7L5AEA9</accession>
<evidence type="ECO:0000256" key="8">
    <source>
        <dbReference type="ARBA" id="ARBA00022881"/>
    </source>
</evidence>
<proteinExistence type="inferred from homology"/>
<evidence type="ECO:0000256" key="11">
    <source>
        <dbReference type="ARBA" id="ARBA00038000"/>
    </source>
</evidence>
<evidence type="ECO:0000256" key="1">
    <source>
        <dbReference type="ARBA" id="ARBA00004496"/>
    </source>
</evidence>
<keyword evidence="2" id="KW-0963">Cytoplasm</keyword>
<evidence type="ECO:0000256" key="6">
    <source>
        <dbReference type="ARBA" id="ARBA00022769"/>
    </source>
</evidence>
<dbReference type="EMBL" id="CP017146">
    <property type="protein sequence ID" value="QHO68668.1"/>
    <property type="molecule type" value="Genomic_DNA"/>
</dbReference>
<evidence type="ECO:0000313" key="15">
    <source>
        <dbReference type="Proteomes" id="UP000464507"/>
    </source>
</evidence>
<comment type="similarity">
    <text evidence="11">Belongs to the ABC transporter superfamily. UvrA family.</text>
</comment>
<protein>
    <recommendedName>
        <fullName evidence="12">UvrABC system protein A</fullName>
    </recommendedName>
    <alternativeName>
        <fullName evidence="13">Excinuclease ABC subunit A</fullName>
    </alternativeName>
</protein>
<dbReference type="InterPro" id="IPR027417">
    <property type="entry name" value="P-loop_NTPase"/>
</dbReference>
<evidence type="ECO:0000256" key="10">
    <source>
        <dbReference type="ARBA" id="ARBA00023204"/>
    </source>
</evidence>
<evidence type="ECO:0000256" key="12">
    <source>
        <dbReference type="ARBA" id="ARBA00039316"/>
    </source>
</evidence>
<keyword evidence="4" id="KW-0547">Nucleotide-binding</keyword>
<dbReference type="GO" id="GO:0003677">
    <property type="term" value="F:DNA binding"/>
    <property type="evidence" value="ECO:0007669"/>
    <property type="project" value="UniProtKB-KW"/>
</dbReference>
<dbReference type="Proteomes" id="UP000464507">
    <property type="component" value="Chromosome"/>
</dbReference>
<keyword evidence="7" id="KW-0067">ATP-binding</keyword>
<dbReference type="PANTHER" id="PTHR43152">
    <property type="entry name" value="UVRABC SYSTEM PROTEIN A"/>
    <property type="match status" value="1"/>
</dbReference>
<evidence type="ECO:0000256" key="3">
    <source>
        <dbReference type="ARBA" id="ARBA00022737"/>
    </source>
</evidence>
<keyword evidence="9" id="KW-0238">DNA-binding</keyword>
<dbReference type="GO" id="GO:0005524">
    <property type="term" value="F:ATP binding"/>
    <property type="evidence" value="ECO:0007669"/>
    <property type="project" value="UniProtKB-KW"/>
</dbReference>
<name>A0A7L5AEA9_9MICO</name>
<keyword evidence="10" id="KW-0234">DNA repair</keyword>
<evidence type="ECO:0000256" key="5">
    <source>
        <dbReference type="ARBA" id="ARBA00022763"/>
    </source>
</evidence>
<dbReference type="GO" id="GO:0005737">
    <property type="term" value="C:cytoplasm"/>
    <property type="evidence" value="ECO:0007669"/>
    <property type="project" value="UniProtKB-SubCell"/>
</dbReference>
<dbReference type="GO" id="GO:0006281">
    <property type="term" value="P:DNA repair"/>
    <property type="evidence" value="ECO:0007669"/>
    <property type="project" value="UniProtKB-KW"/>
</dbReference>
<dbReference type="SUPFAM" id="SSF52540">
    <property type="entry name" value="P-loop containing nucleoside triphosphate hydrolases"/>
    <property type="match status" value="1"/>
</dbReference>
<sequence length="76" mass="8137">MGRVSDIDLGMMAGDARTPAAHAVLDRLADLGLGYLSLGQPLTALSGGERQRLELATRMGERGGRNRSSLWSIITR</sequence>
<dbReference type="PANTHER" id="PTHR43152:SF2">
    <property type="entry name" value="DRUG RESISTANCE ABC TRANSPORTER"/>
    <property type="match status" value="1"/>
</dbReference>
<keyword evidence="8" id="KW-0267">Excision nuclease</keyword>
<keyword evidence="6" id="KW-0228">DNA excision</keyword>
<organism evidence="14 15">
    <name type="scientific">Marisediminicola antarctica</name>
    <dbReference type="NCBI Taxonomy" id="674079"/>
    <lineage>
        <taxon>Bacteria</taxon>
        <taxon>Bacillati</taxon>
        <taxon>Actinomycetota</taxon>
        <taxon>Actinomycetes</taxon>
        <taxon>Micrococcales</taxon>
        <taxon>Microbacteriaceae</taxon>
        <taxon>Marisediminicola</taxon>
    </lineage>
</organism>